<dbReference type="GeneID" id="94826193"/>
<dbReference type="OrthoDB" id="387372at2759"/>
<sequence length="1316" mass="155665">MSHSFLVRKREPEEILNSLFEQRKQWFLHALSTAIESATTDKFIRQMFQLENSMIYVPDRLCEIVRQSIADDRELYINQLLYFLSQNGNFFEIEEIERLGSQLLNLSSQQIAKEIEQREKIKRLSQKPSLKDKKQIELLLRKLTVLNTVILSLAQEIRTFKRRYPLFLEKIKTEVVKYIKKRLSSSNQVLYDLRFENRRLQQKNERFEALNAAENLVKQQQEILKLRNEVSASSSKIEKLKIKKKRSQRMADNYFKQLTSIKSELEKTKSESFSIQSEYTKIKQKNDTNESLLMSSRNKADNAMKEKNEYEERYRQSLIKIEKLKKILQKSETKIENLTKENKERIQKLCDDKDQLIQNLTIEKDKQIQELTELKDKKILDLQNDKENQIKELIDQKEKQLNELKMEKENQIKELKTEKEDQIKELINQKEKQLNELKNEKEKQILELTNEKLMQMQELTQKKDKTIFDLTNEKEKQISDLKNEKDNKIKEITEIKEKQIKELTESKDKQIKELTEMKEKQILELRNEKEKQILDLKTEKEKQITDIINEKERIIQSLTKEKENLTKENENLTKEKEDLTNSLIQENEKMKAQFDNENLKLKEKYLLENKKLREKFSEETQKLKEKYSVESQNISFSLSKENNDIIKKLTKEHDILIRKMEQENNAKIQHLKNDFNEKVAAIKDEYEYKTVKKYQNLIVSQKLLKKLKDDFEKVSFVMNEIDKIENPTPEIAKIQQKIRTFNIESDMLEELKETCFKHMLTQDDVAKFDDADEILSQCTNLYLTSDVKNVMSQLEQKISVSNQNETVTRLFRQLHKKTKENQRLQVINQKLQSQNDDLLQQLGDIKMNLRTNSSSLSPSRLFSSPINQSRSDIDDHLFEETQSPIKRSFKQNYSQLSDSPLSNEENDSAFDDDEIENQAKQSQFSKQSKRSQKVSFEKNIEEDEYGDDDEEADEIKVIQSRRSHNNSRNNIRNDSTKNTPNNSFVANNMNLSFGENKQTKAKYYSPAKNNQEISGIKFSNLSLSNTPKSVLYDRKITNEKKMFGPNYRRRDSADEDFTMIQTLSALFDLNNPDEIPIRFSELKEQSEEYEHFKASLCSSLNIQDSQEIVVQIQKLKFENQKMKTREQKIIAAFNNNLHGIAGFDRANNQQILPSQIPVEISKLIRKQLSIQQKLNEQNIESLDELYNEYLTVKKMNRAYVEREEMIRNCFPKYEFEKVPEFVILLIKENKKYGMIEKEISKIDSSISIYQVPKYLKQIKANVANLIEKFSKLVVPKIDDEEAFVVKVAKISELKSLLPPEEAIDIKGFIRKIFISM</sequence>
<comment type="caution">
    <text evidence="3">The sequence shown here is derived from an EMBL/GenBank/DDBJ whole genome shotgun (WGS) entry which is preliminary data.</text>
</comment>
<feature type="compositionally biased region" description="Acidic residues" evidence="2">
    <location>
        <begin position="904"/>
        <end position="916"/>
    </location>
</feature>
<feature type="coiled-coil region" evidence="1">
    <location>
        <begin position="193"/>
        <end position="622"/>
    </location>
</feature>
<accession>A0A1J4KR13</accession>
<feature type="compositionally biased region" description="Acidic residues" evidence="2">
    <location>
        <begin position="940"/>
        <end position="953"/>
    </location>
</feature>
<protein>
    <submittedName>
        <fullName evidence="3">Uncharacterized protein</fullName>
    </submittedName>
</protein>
<feature type="compositionally biased region" description="Polar residues" evidence="2">
    <location>
        <begin position="883"/>
        <end position="903"/>
    </location>
</feature>
<feature type="coiled-coil region" evidence="1">
    <location>
        <begin position="814"/>
        <end position="848"/>
    </location>
</feature>
<evidence type="ECO:0000256" key="1">
    <source>
        <dbReference type="SAM" id="Coils"/>
    </source>
</evidence>
<proteinExistence type="predicted"/>
<organism evidence="3 4">
    <name type="scientific">Tritrichomonas foetus</name>
    <dbReference type="NCBI Taxonomy" id="1144522"/>
    <lineage>
        <taxon>Eukaryota</taxon>
        <taxon>Metamonada</taxon>
        <taxon>Parabasalia</taxon>
        <taxon>Tritrichomonadida</taxon>
        <taxon>Tritrichomonadidae</taxon>
        <taxon>Tritrichomonas</taxon>
    </lineage>
</organism>
<dbReference type="Proteomes" id="UP000179807">
    <property type="component" value="Unassembled WGS sequence"/>
</dbReference>
<name>A0A1J4KR13_9EUKA</name>
<dbReference type="RefSeq" id="XP_068365246.1">
    <property type="nucleotide sequence ID" value="XM_068491489.1"/>
</dbReference>
<dbReference type="EMBL" id="MLAK01000571">
    <property type="protein sequence ID" value="OHT12110.1"/>
    <property type="molecule type" value="Genomic_DNA"/>
</dbReference>
<keyword evidence="1" id="KW-0175">Coiled coil</keyword>
<evidence type="ECO:0000313" key="4">
    <source>
        <dbReference type="Proteomes" id="UP000179807"/>
    </source>
</evidence>
<gene>
    <name evidence="3" type="ORF">TRFO_03739</name>
</gene>
<feature type="region of interest" description="Disordered" evidence="2">
    <location>
        <begin position="883"/>
        <end position="987"/>
    </location>
</feature>
<evidence type="ECO:0000256" key="2">
    <source>
        <dbReference type="SAM" id="MobiDB-lite"/>
    </source>
</evidence>
<keyword evidence="4" id="KW-1185">Reference proteome</keyword>
<reference evidence="3" key="1">
    <citation type="submission" date="2016-10" db="EMBL/GenBank/DDBJ databases">
        <authorList>
            <person name="Benchimol M."/>
            <person name="Almeida L.G."/>
            <person name="Vasconcelos A.T."/>
            <person name="Perreira-Neves A."/>
            <person name="Rosa I.A."/>
            <person name="Tasca T."/>
            <person name="Bogo M.R."/>
            <person name="de Souza W."/>
        </authorList>
    </citation>
    <scope>NUCLEOTIDE SEQUENCE [LARGE SCALE GENOMIC DNA]</scope>
    <source>
        <strain evidence="3">K</strain>
    </source>
</reference>
<evidence type="ECO:0000313" key="3">
    <source>
        <dbReference type="EMBL" id="OHT12110.1"/>
    </source>
</evidence>
<dbReference type="VEuPathDB" id="TrichDB:TRFO_03739"/>
<feature type="compositionally biased region" description="Polar residues" evidence="2">
    <location>
        <begin position="976"/>
        <end position="987"/>
    </location>
</feature>